<dbReference type="RefSeq" id="WP_207868819.1">
    <property type="nucleotide sequence ID" value="NZ_CP062222.1"/>
</dbReference>
<proteinExistence type="predicted"/>
<accession>A0A975GUN5</accession>
<dbReference type="Pfam" id="PF03235">
    <property type="entry name" value="GmrSD_N"/>
    <property type="match status" value="1"/>
</dbReference>
<feature type="domain" description="GmrSD restriction endonucleases N-terminal" evidence="1">
    <location>
        <begin position="62"/>
        <end position="199"/>
    </location>
</feature>
<evidence type="ECO:0000259" key="1">
    <source>
        <dbReference type="Pfam" id="PF03235"/>
    </source>
</evidence>
<gene>
    <name evidence="2" type="ORF">IFJ75_14105</name>
</gene>
<organism evidence="2 3">
    <name type="scientific">Brevundimonas goettingensis</name>
    <dbReference type="NCBI Taxonomy" id="2774190"/>
    <lineage>
        <taxon>Bacteria</taxon>
        <taxon>Pseudomonadati</taxon>
        <taxon>Pseudomonadota</taxon>
        <taxon>Alphaproteobacteria</taxon>
        <taxon>Caulobacterales</taxon>
        <taxon>Caulobacteraceae</taxon>
        <taxon>Brevundimonas</taxon>
    </lineage>
</organism>
<dbReference type="PANTHER" id="PTHR39639:SF1">
    <property type="entry name" value="DUF262 DOMAIN-CONTAINING PROTEIN"/>
    <property type="match status" value="1"/>
</dbReference>
<dbReference type="EMBL" id="CP062222">
    <property type="protein sequence ID" value="QTC90402.1"/>
    <property type="molecule type" value="Genomic_DNA"/>
</dbReference>
<evidence type="ECO:0000313" key="3">
    <source>
        <dbReference type="Proteomes" id="UP000663918"/>
    </source>
</evidence>
<reference evidence="2" key="1">
    <citation type="submission" date="2020-09" db="EMBL/GenBank/DDBJ databases">
        <title>Brevundimonas sp. LVF2 isolated from a puddle in Goettingen, Germany.</title>
        <authorList>
            <person name="Friedrich I."/>
            <person name="Klassen A."/>
            <person name="Hannes N."/>
            <person name="Schneider D."/>
            <person name="Hertel R."/>
            <person name="Daniel R."/>
        </authorList>
    </citation>
    <scope>NUCLEOTIDE SEQUENCE</scope>
    <source>
        <strain evidence="2">LVF2</strain>
    </source>
</reference>
<evidence type="ECO:0000313" key="2">
    <source>
        <dbReference type="EMBL" id="QTC90402.1"/>
    </source>
</evidence>
<dbReference type="Proteomes" id="UP000663918">
    <property type="component" value="Chromosome"/>
</dbReference>
<sequence length="396" mass="46385">MSLLPQERAMWERYPLPPETALSDGQISEKYLRGEGRIVLENNREKLPGFVEQLERYEYMDLRPFYQRRPKWDVERQSRLIESFIINVPVPPVFLYERNFNSFEVMDGQQRITAIRDFYNNKFALKGLQYWPELNGKRYHSLPSVVRSGIDRRSISSIVMLKESAYQDDEAAILRQIVFERLNTGGVELKRQEIRNAMYQGAFNDALLDMSKNNVIRDAWGLPRYDPEEMSSSDAPILKKSFFSDMEDVEIVLRFFALRCVDQYRGGMQNFLDQYMVRSRDFSDSDISQLQYMFDKTVWRAGSIFGDRVFCSFDPKKDRWTQAPQKAIFDAVMVALSNIDDPLDDLAKRRDLVVDETRRMILDNPPGTFTGRGNTKKDIIARIGLFEALFRRVISL</sequence>
<protein>
    <submittedName>
        <fullName evidence="2">DUF262 domain-containing protein</fullName>
    </submittedName>
</protein>
<name>A0A975GUN5_9CAUL</name>
<dbReference type="AlphaFoldDB" id="A0A975GUN5"/>
<dbReference type="KEGG" id="bgoe:IFJ75_14105"/>
<keyword evidence="3" id="KW-1185">Reference proteome</keyword>
<dbReference type="InterPro" id="IPR004919">
    <property type="entry name" value="GmrSD_N"/>
</dbReference>
<dbReference type="PANTHER" id="PTHR39639">
    <property type="entry name" value="CHROMOSOME 16, WHOLE GENOME SHOTGUN SEQUENCE"/>
    <property type="match status" value="1"/>
</dbReference>